<accession>A0A0L6UFI3</accession>
<dbReference type="PANTHER" id="PTHR48082:SF2">
    <property type="entry name" value="ATP SYNTHASE SUBUNIT ALPHA, MITOCHONDRIAL"/>
    <property type="match status" value="1"/>
</dbReference>
<evidence type="ECO:0000313" key="2">
    <source>
        <dbReference type="Proteomes" id="UP000037035"/>
    </source>
</evidence>
<dbReference type="AlphaFoldDB" id="A0A0L6UFI3"/>
<sequence>ILKHTIGRAERGNLSHHCHISFPPSLTLQEGNTIKRTGKIVDFPLGPNPLGLVVDALGKPIDGKGPISCKELSISLKQWYQCVLITVALDTIINQNRWNNGTNKSQKLHCVKFPVENNGLKYSIIISTTASEAAPLQYLAPFSGCAAVAYRQISLLLCHPLGRYCLKNLIKRWYQGFKFQLRRSEMHSTSQHPSKVNLLQKRNIKVYQ</sequence>
<proteinExistence type="predicted"/>
<dbReference type="InterPro" id="IPR005294">
    <property type="entry name" value="ATP_synth_F1_asu"/>
</dbReference>
<name>A0A0L6UFI3_9BASI</name>
<dbReference type="GO" id="GO:0045259">
    <property type="term" value="C:proton-transporting ATP synthase complex"/>
    <property type="evidence" value="ECO:0007669"/>
    <property type="project" value="InterPro"/>
</dbReference>
<dbReference type="GO" id="GO:0043531">
    <property type="term" value="F:ADP binding"/>
    <property type="evidence" value="ECO:0007669"/>
    <property type="project" value="TreeGrafter"/>
</dbReference>
<comment type="caution">
    <text evidence="1">The sequence shown here is derived from an EMBL/GenBank/DDBJ whole genome shotgun (WGS) entry which is preliminary data.</text>
</comment>
<dbReference type="PANTHER" id="PTHR48082">
    <property type="entry name" value="ATP SYNTHASE SUBUNIT ALPHA, MITOCHONDRIAL"/>
    <property type="match status" value="1"/>
</dbReference>
<dbReference type="OrthoDB" id="9805536at2759"/>
<dbReference type="Gene3D" id="3.40.50.12240">
    <property type="match status" value="1"/>
</dbReference>
<evidence type="ECO:0000313" key="1">
    <source>
        <dbReference type="EMBL" id="KNZ47309.1"/>
    </source>
</evidence>
<dbReference type="GO" id="GO:0046933">
    <property type="term" value="F:proton-transporting ATP synthase activity, rotational mechanism"/>
    <property type="evidence" value="ECO:0007669"/>
    <property type="project" value="InterPro"/>
</dbReference>
<keyword evidence="2" id="KW-1185">Reference proteome</keyword>
<dbReference type="Proteomes" id="UP000037035">
    <property type="component" value="Unassembled WGS sequence"/>
</dbReference>
<gene>
    <name evidence="1" type="ORF">VP01_6519g1</name>
</gene>
<dbReference type="SUPFAM" id="SSF52540">
    <property type="entry name" value="P-loop containing nucleoside triphosphate hydrolases"/>
    <property type="match status" value="1"/>
</dbReference>
<feature type="non-terminal residue" evidence="1">
    <location>
        <position position="1"/>
    </location>
</feature>
<dbReference type="VEuPathDB" id="FungiDB:VP01_6519g1"/>
<dbReference type="InterPro" id="IPR027417">
    <property type="entry name" value="P-loop_NTPase"/>
</dbReference>
<protein>
    <submittedName>
        <fullName evidence="1">ATP synthase subunit alpha</fullName>
    </submittedName>
</protein>
<dbReference type="EMBL" id="LAVV01011851">
    <property type="protein sequence ID" value="KNZ47309.1"/>
    <property type="molecule type" value="Genomic_DNA"/>
</dbReference>
<dbReference type="GO" id="GO:0005524">
    <property type="term" value="F:ATP binding"/>
    <property type="evidence" value="ECO:0007669"/>
    <property type="project" value="TreeGrafter"/>
</dbReference>
<reference evidence="1 2" key="1">
    <citation type="submission" date="2015-08" db="EMBL/GenBank/DDBJ databases">
        <title>Next Generation Sequencing and Analysis of the Genome of Puccinia sorghi L Schw, the Causal Agent of Maize Common Rust.</title>
        <authorList>
            <person name="Rochi L."/>
            <person name="Burguener G."/>
            <person name="Darino M."/>
            <person name="Turjanski A."/>
            <person name="Kreff E."/>
            <person name="Dieguez M.J."/>
            <person name="Sacco F."/>
        </authorList>
    </citation>
    <scope>NUCLEOTIDE SEQUENCE [LARGE SCALE GENOMIC DNA]</scope>
    <source>
        <strain evidence="1 2">RO10H11247</strain>
    </source>
</reference>
<dbReference type="STRING" id="27349.A0A0L6UFI3"/>
<organism evidence="1 2">
    <name type="scientific">Puccinia sorghi</name>
    <dbReference type="NCBI Taxonomy" id="27349"/>
    <lineage>
        <taxon>Eukaryota</taxon>
        <taxon>Fungi</taxon>
        <taxon>Dikarya</taxon>
        <taxon>Basidiomycota</taxon>
        <taxon>Pucciniomycotina</taxon>
        <taxon>Pucciniomycetes</taxon>
        <taxon>Pucciniales</taxon>
        <taxon>Pucciniaceae</taxon>
        <taxon>Puccinia</taxon>
    </lineage>
</organism>